<dbReference type="EMBL" id="BTGU01000525">
    <property type="protein sequence ID" value="GMN67956.1"/>
    <property type="molecule type" value="Genomic_DNA"/>
</dbReference>
<name>A0AA88JDB0_FICCA</name>
<comment type="caution">
    <text evidence="1">The sequence shown here is derived from an EMBL/GenBank/DDBJ whole genome shotgun (WGS) entry which is preliminary data.</text>
</comment>
<keyword evidence="2" id="KW-1185">Reference proteome</keyword>
<sequence>MLWPLFGLDPDGPWWELRVLKGYQGFEPWYQQPTGAKRTAPPGTGWGAWTAALLTGSQAAPRLRAVRVQPKKWPQQGKRG</sequence>
<evidence type="ECO:0000313" key="1">
    <source>
        <dbReference type="EMBL" id="GMN67956.1"/>
    </source>
</evidence>
<reference evidence="1" key="1">
    <citation type="submission" date="2023-07" db="EMBL/GenBank/DDBJ databases">
        <title>draft genome sequence of fig (Ficus carica).</title>
        <authorList>
            <person name="Takahashi T."/>
            <person name="Nishimura K."/>
        </authorList>
    </citation>
    <scope>NUCLEOTIDE SEQUENCE</scope>
</reference>
<protein>
    <submittedName>
        <fullName evidence="1">Uncharacterized protein</fullName>
    </submittedName>
</protein>
<accession>A0AA88JDB0</accession>
<dbReference type="Proteomes" id="UP001187192">
    <property type="component" value="Unassembled WGS sequence"/>
</dbReference>
<gene>
    <name evidence="1" type="ORF">TIFTF001_037016</name>
</gene>
<organism evidence="1 2">
    <name type="scientific">Ficus carica</name>
    <name type="common">Common fig</name>
    <dbReference type="NCBI Taxonomy" id="3494"/>
    <lineage>
        <taxon>Eukaryota</taxon>
        <taxon>Viridiplantae</taxon>
        <taxon>Streptophyta</taxon>
        <taxon>Embryophyta</taxon>
        <taxon>Tracheophyta</taxon>
        <taxon>Spermatophyta</taxon>
        <taxon>Magnoliopsida</taxon>
        <taxon>eudicotyledons</taxon>
        <taxon>Gunneridae</taxon>
        <taxon>Pentapetalae</taxon>
        <taxon>rosids</taxon>
        <taxon>fabids</taxon>
        <taxon>Rosales</taxon>
        <taxon>Moraceae</taxon>
        <taxon>Ficeae</taxon>
        <taxon>Ficus</taxon>
    </lineage>
</organism>
<proteinExistence type="predicted"/>
<dbReference type="AlphaFoldDB" id="A0AA88JDB0"/>
<evidence type="ECO:0000313" key="2">
    <source>
        <dbReference type="Proteomes" id="UP001187192"/>
    </source>
</evidence>